<dbReference type="Proteomes" id="UP000235145">
    <property type="component" value="Unassembled WGS sequence"/>
</dbReference>
<dbReference type="EMBL" id="NBSK02000008">
    <property type="protein sequence ID" value="KAJ0192643.1"/>
    <property type="molecule type" value="Genomic_DNA"/>
</dbReference>
<evidence type="ECO:0000256" key="1">
    <source>
        <dbReference type="SAM" id="SignalP"/>
    </source>
</evidence>
<dbReference type="PANTHER" id="PTHR31672">
    <property type="entry name" value="BNACNNG10540D PROTEIN"/>
    <property type="match status" value="1"/>
</dbReference>
<keyword evidence="3" id="KW-1185">Reference proteome</keyword>
<keyword evidence="1" id="KW-0732">Signal</keyword>
<evidence type="ECO:0008006" key="4">
    <source>
        <dbReference type="Google" id="ProtNLM"/>
    </source>
</evidence>
<dbReference type="InterPro" id="IPR050796">
    <property type="entry name" value="SCF_F-box_component"/>
</dbReference>
<accession>A0A9R1USD6</accession>
<evidence type="ECO:0000313" key="2">
    <source>
        <dbReference type="EMBL" id="KAJ0192643.1"/>
    </source>
</evidence>
<reference evidence="2 3" key="1">
    <citation type="journal article" date="2017" name="Nat. Commun.">
        <title>Genome assembly with in vitro proximity ligation data and whole-genome triplication in lettuce.</title>
        <authorList>
            <person name="Reyes-Chin-Wo S."/>
            <person name="Wang Z."/>
            <person name="Yang X."/>
            <person name="Kozik A."/>
            <person name="Arikit S."/>
            <person name="Song C."/>
            <person name="Xia L."/>
            <person name="Froenicke L."/>
            <person name="Lavelle D.O."/>
            <person name="Truco M.J."/>
            <person name="Xia R."/>
            <person name="Zhu S."/>
            <person name="Xu C."/>
            <person name="Xu H."/>
            <person name="Xu X."/>
            <person name="Cox K."/>
            <person name="Korf I."/>
            <person name="Meyers B.C."/>
            <person name="Michelmore R.W."/>
        </authorList>
    </citation>
    <scope>NUCLEOTIDE SEQUENCE [LARGE SCALE GENOMIC DNA]</scope>
    <source>
        <strain evidence="3">cv. Salinas</strain>
        <tissue evidence="2">Seedlings</tissue>
    </source>
</reference>
<gene>
    <name evidence="2" type="ORF">LSAT_V11C800389030</name>
</gene>
<evidence type="ECO:0000313" key="3">
    <source>
        <dbReference type="Proteomes" id="UP000235145"/>
    </source>
</evidence>
<sequence length="260" mass="30211">MFVHYMIILIVVQLALLETDVFIEILSRTSLKTFQIIRCTSKCIEKLTYNNHVVDLYKRKNNVLHGVIFVSSCGVKNFDIGCLPKACTILATSLNELILGECDNPDEYPEKFLFFYKPTTLDSKTLPFPIYKYIAVKFAMVVIHSNSLHFKIIPLSYAKPSDLTKDHGYENFRVELFHSTTWEWRDLGNIRLPSSVHPVSDEAIISKGEVYILLSNYQILRFDAYSEEYVIMFSPYTHIHYMSYTLRLIKFEGKLGFFLV</sequence>
<feature type="signal peptide" evidence="1">
    <location>
        <begin position="1"/>
        <end position="17"/>
    </location>
</feature>
<feature type="chain" id="PRO_5040166465" description="F-box associated domain-containing protein" evidence="1">
    <location>
        <begin position="18"/>
        <end position="260"/>
    </location>
</feature>
<proteinExistence type="predicted"/>
<comment type="caution">
    <text evidence="2">The sequence shown here is derived from an EMBL/GenBank/DDBJ whole genome shotgun (WGS) entry which is preliminary data.</text>
</comment>
<protein>
    <recommendedName>
        <fullName evidence="4">F-box associated domain-containing protein</fullName>
    </recommendedName>
</protein>
<dbReference type="AlphaFoldDB" id="A0A9R1USD6"/>
<name>A0A9R1USD6_LACSA</name>
<organism evidence="2 3">
    <name type="scientific">Lactuca sativa</name>
    <name type="common">Garden lettuce</name>
    <dbReference type="NCBI Taxonomy" id="4236"/>
    <lineage>
        <taxon>Eukaryota</taxon>
        <taxon>Viridiplantae</taxon>
        <taxon>Streptophyta</taxon>
        <taxon>Embryophyta</taxon>
        <taxon>Tracheophyta</taxon>
        <taxon>Spermatophyta</taxon>
        <taxon>Magnoliopsida</taxon>
        <taxon>eudicotyledons</taxon>
        <taxon>Gunneridae</taxon>
        <taxon>Pentapetalae</taxon>
        <taxon>asterids</taxon>
        <taxon>campanulids</taxon>
        <taxon>Asterales</taxon>
        <taxon>Asteraceae</taxon>
        <taxon>Cichorioideae</taxon>
        <taxon>Cichorieae</taxon>
        <taxon>Lactucinae</taxon>
        <taxon>Lactuca</taxon>
    </lineage>
</organism>